<accession>A0ABR1GCN4</accession>
<dbReference type="PANTHER" id="PTHR34496:SF10">
    <property type="entry name" value="GLCNAC TRANSFERASE"/>
    <property type="match status" value="1"/>
</dbReference>
<dbReference type="InterPro" id="IPR029044">
    <property type="entry name" value="Nucleotide-diphossugar_trans"/>
</dbReference>
<dbReference type="PANTHER" id="PTHR34496">
    <property type="entry name" value="GLCNAC TRANSFERASE-RELATED"/>
    <property type="match status" value="1"/>
</dbReference>
<dbReference type="SUPFAM" id="SSF53448">
    <property type="entry name" value="Nucleotide-diphospho-sugar transferases"/>
    <property type="match status" value="1"/>
</dbReference>
<organism evidence="3 4">
    <name type="scientific">Aureococcus anophagefferens</name>
    <name type="common">Harmful bloom alga</name>
    <dbReference type="NCBI Taxonomy" id="44056"/>
    <lineage>
        <taxon>Eukaryota</taxon>
        <taxon>Sar</taxon>
        <taxon>Stramenopiles</taxon>
        <taxon>Ochrophyta</taxon>
        <taxon>Pelagophyceae</taxon>
        <taxon>Pelagomonadales</taxon>
        <taxon>Pelagomonadaceae</taxon>
        <taxon>Aureococcus</taxon>
    </lineage>
</organism>
<gene>
    <name evidence="3" type="ORF">SO694_00002262</name>
</gene>
<keyword evidence="2" id="KW-0732">Signal</keyword>
<feature type="compositionally biased region" description="Pro residues" evidence="1">
    <location>
        <begin position="55"/>
        <end position="64"/>
    </location>
</feature>
<reference evidence="3 4" key="1">
    <citation type="submission" date="2024-03" db="EMBL/GenBank/DDBJ databases">
        <title>Aureococcus anophagefferens CCMP1851 and Kratosvirus quantuckense: Draft genome of a second virus-susceptible host strain in the model system.</title>
        <authorList>
            <person name="Chase E."/>
            <person name="Truchon A.R."/>
            <person name="Schepens W."/>
            <person name="Wilhelm S.W."/>
        </authorList>
    </citation>
    <scope>NUCLEOTIDE SEQUENCE [LARGE SCALE GENOMIC DNA]</scope>
    <source>
        <strain evidence="3 4">CCMP1851</strain>
    </source>
</reference>
<protein>
    <submittedName>
        <fullName evidence="3">Glycosyltransferase (GlcNAc)</fullName>
    </submittedName>
</protein>
<keyword evidence="4" id="KW-1185">Reference proteome</keyword>
<dbReference type="Proteomes" id="UP001363151">
    <property type="component" value="Unassembled WGS sequence"/>
</dbReference>
<dbReference type="InterPro" id="IPR021067">
    <property type="entry name" value="Glycosyltransferase"/>
</dbReference>
<evidence type="ECO:0000313" key="4">
    <source>
        <dbReference type="Proteomes" id="UP001363151"/>
    </source>
</evidence>
<name>A0ABR1GCN4_AURAN</name>
<evidence type="ECO:0000313" key="3">
    <source>
        <dbReference type="EMBL" id="KAK7253675.1"/>
    </source>
</evidence>
<comment type="caution">
    <text evidence="3">The sequence shown here is derived from an EMBL/GenBank/DDBJ whole genome shotgun (WGS) entry which is preliminary data.</text>
</comment>
<evidence type="ECO:0000256" key="1">
    <source>
        <dbReference type="SAM" id="MobiDB-lite"/>
    </source>
</evidence>
<feature type="signal peptide" evidence="2">
    <location>
        <begin position="1"/>
        <end position="19"/>
    </location>
</feature>
<feature type="chain" id="PRO_5045124299" evidence="2">
    <location>
        <begin position="20"/>
        <end position="536"/>
    </location>
</feature>
<dbReference type="Pfam" id="PF11397">
    <property type="entry name" value="GlcNAc"/>
    <property type="match status" value="1"/>
</dbReference>
<feature type="region of interest" description="Disordered" evidence="1">
    <location>
        <begin position="48"/>
        <end position="104"/>
    </location>
</feature>
<evidence type="ECO:0000256" key="2">
    <source>
        <dbReference type="SAM" id="SignalP"/>
    </source>
</evidence>
<dbReference type="EMBL" id="JBBJCI010000034">
    <property type="protein sequence ID" value="KAK7253675.1"/>
    <property type="molecule type" value="Genomic_DNA"/>
</dbReference>
<feature type="compositionally biased region" description="Low complexity" evidence="1">
    <location>
        <begin position="71"/>
        <end position="82"/>
    </location>
</feature>
<proteinExistence type="predicted"/>
<sequence length="536" mass="59074">MRWLLYVGVFVACLQFAYIAQLLTQHQAQEVVDDAVATSEAFARRPKRAIEYEYRPPPPEPPKPALRRPEPAAAAPDRAAAPFRMERAAPKPAAPPRARRARPSSPGVVWETFYGAVDAALAPGSEFHDLRRAADVPVRADGSIFVSISSFRDEVCPDTLDNLFATAARPDLAFVGLVQQNCDAGQHAAYGCKTAVMPEDMKVHEMGPDVDCLENYCARPTAYGPACGGGQVRVVKFNESETFGPVFGRYLGSLLWQGETYYMQVDAHTTFARGWDDMIKEDYGLAPARKPIFSHYPPSGPQKPELPRSGKHAWEGAVGPCMCDASFAEYNIVRLGAMQRYPIKETSPEGCTVGPRQPDCRKVPRFAPYIGAGFVFASAKFVQEVPFDPYLPFVFMGEELDFSARAWTSGWDIFCPPRSVVAHAYLRPQKPKFWGALQRSIGAGTHNSLQQFVLPRVKHMVGYPEDADAASLKAATLVGHLDVYGLGTARPIADYAKYADFDFAEKRKSHVAWCIKGDRPPGFEHQAGSYADLSRA</sequence>